<dbReference type="InterPro" id="IPR001845">
    <property type="entry name" value="HTH_ArsR_DNA-bd_dom"/>
</dbReference>
<dbReference type="PATRIC" id="fig|1184387.3.peg.411"/>
<feature type="domain" description="HTH arsR-type" evidence="4">
    <location>
        <begin position="259"/>
        <end position="354"/>
    </location>
</feature>
<gene>
    <name evidence="5" type="ORF">XD94_0119</name>
</gene>
<dbReference type="InterPro" id="IPR036388">
    <property type="entry name" value="WH-like_DNA-bd_sf"/>
</dbReference>
<keyword evidence="1" id="KW-0805">Transcription regulation</keyword>
<dbReference type="InterPro" id="IPR036390">
    <property type="entry name" value="WH_DNA-bd_sf"/>
</dbReference>
<dbReference type="PANTHER" id="PTHR33154:SF38">
    <property type="entry name" value="HTH ARSR-TYPE DOMAIN-CONTAINING PROTEIN"/>
    <property type="match status" value="1"/>
</dbReference>
<dbReference type="EMBL" id="LGGP01000010">
    <property type="protein sequence ID" value="KUK82198.1"/>
    <property type="molecule type" value="Genomic_DNA"/>
</dbReference>
<evidence type="ECO:0000259" key="4">
    <source>
        <dbReference type="PROSITE" id="PS50987"/>
    </source>
</evidence>
<dbReference type="GO" id="GO:0003700">
    <property type="term" value="F:DNA-binding transcription factor activity"/>
    <property type="evidence" value="ECO:0007669"/>
    <property type="project" value="InterPro"/>
</dbReference>
<dbReference type="CDD" id="cd00090">
    <property type="entry name" value="HTH_ARSR"/>
    <property type="match status" value="1"/>
</dbReference>
<dbReference type="SUPFAM" id="SSF46785">
    <property type="entry name" value="Winged helix' DNA-binding domain"/>
    <property type="match status" value="1"/>
</dbReference>
<dbReference type="AlphaFoldDB" id="A0A101HT58"/>
<evidence type="ECO:0000256" key="1">
    <source>
        <dbReference type="ARBA" id="ARBA00023015"/>
    </source>
</evidence>
<proteinExistence type="predicted"/>
<dbReference type="PANTHER" id="PTHR33154">
    <property type="entry name" value="TRANSCRIPTIONAL REGULATOR, ARSR FAMILY"/>
    <property type="match status" value="1"/>
</dbReference>
<protein>
    <submittedName>
        <fullName evidence="5">Transcriptional regulator, ArsR family</fullName>
    </submittedName>
</protein>
<comment type="caution">
    <text evidence="5">The sequence shown here is derived from an EMBL/GenBank/DDBJ whole genome shotgun (WGS) entry which is preliminary data.</text>
</comment>
<organism evidence="5 6">
    <name type="scientific">Mesotoga prima</name>
    <dbReference type="NCBI Taxonomy" id="1184387"/>
    <lineage>
        <taxon>Bacteria</taxon>
        <taxon>Thermotogati</taxon>
        <taxon>Thermotogota</taxon>
        <taxon>Thermotogae</taxon>
        <taxon>Kosmotogales</taxon>
        <taxon>Kosmotogaceae</taxon>
        <taxon>Mesotoga</taxon>
    </lineage>
</organism>
<dbReference type="Gene3D" id="1.10.10.10">
    <property type="entry name" value="Winged helix-like DNA-binding domain superfamily/Winged helix DNA-binding domain"/>
    <property type="match status" value="1"/>
</dbReference>
<dbReference type="NCBIfam" id="NF033788">
    <property type="entry name" value="HTH_metalloreg"/>
    <property type="match status" value="1"/>
</dbReference>
<dbReference type="InterPro" id="IPR051081">
    <property type="entry name" value="HTH_MetalResp_TranReg"/>
</dbReference>
<dbReference type="Proteomes" id="UP000054092">
    <property type="component" value="Unassembled WGS sequence"/>
</dbReference>
<keyword evidence="3" id="KW-0804">Transcription</keyword>
<reference evidence="6" key="1">
    <citation type="journal article" date="2015" name="MBio">
        <title>Genome-Resolved Metagenomic Analysis Reveals Roles for Candidate Phyla and Other Microbial Community Members in Biogeochemical Transformations in Oil Reservoirs.</title>
        <authorList>
            <person name="Hu P."/>
            <person name="Tom L."/>
            <person name="Singh A."/>
            <person name="Thomas B.C."/>
            <person name="Baker B.J."/>
            <person name="Piceno Y.M."/>
            <person name="Andersen G.L."/>
            <person name="Banfield J.F."/>
        </authorList>
    </citation>
    <scope>NUCLEOTIDE SEQUENCE [LARGE SCALE GENOMIC DNA]</scope>
</reference>
<name>A0A101HT58_9BACT</name>
<evidence type="ECO:0000256" key="2">
    <source>
        <dbReference type="ARBA" id="ARBA00023125"/>
    </source>
</evidence>
<evidence type="ECO:0000256" key="3">
    <source>
        <dbReference type="ARBA" id="ARBA00023163"/>
    </source>
</evidence>
<accession>A0A101HT58</accession>
<keyword evidence="2" id="KW-0238">DNA-binding</keyword>
<dbReference type="PROSITE" id="PS50987">
    <property type="entry name" value="HTH_ARSR_2"/>
    <property type="match status" value="1"/>
</dbReference>
<dbReference type="Pfam" id="PF01022">
    <property type="entry name" value="HTH_5"/>
    <property type="match status" value="1"/>
</dbReference>
<dbReference type="GO" id="GO:0003677">
    <property type="term" value="F:DNA binding"/>
    <property type="evidence" value="ECO:0007669"/>
    <property type="project" value="UniProtKB-KW"/>
</dbReference>
<dbReference type="PRINTS" id="PR00778">
    <property type="entry name" value="HTHARSR"/>
</dbReference>
<sequence length="355" mass="41125">MKIIPGYVELVEILMACGFADRKSYFDALSQDLGFDFEPGRELAEFLDRVRSNDNWSIRVAVEVFSEIKDSVIFFCDFPEEPGGELLLEEAIESLGKSFEEKARCVVDSILLNNLNLSQEDVKKTLDGDLSIVSEAVDKAEDLSENTTWFITQLIKFPKQSKEILIFALRELKKHYEESGLRKKNRDKIAERLRIFRAEEYEEVAEDFLKFYGIRPREDLPLHLLFQNTLKYSGLKFASACDIQLIVFSEHLKQIEEIMNPVVTDNTLRLFLRNLSDQTKMQILKAISDEPKYVDELARIVGLSKATVSYHLSTLGELALVTSRKDHRRVYFSLNKERLEKILKRLETLYEEGEE</sequence>
<dbReference type="SMART" id="SM00418">
    <property type="entry name" value="HTH_ARSR"/>
    <property type="match status" value="1"/>
</dbReference>
<evidence type="ECO:0000313" key="5">
    <source>
        <dbReference type="EMBL" id="KUK82198.1"/>
    </source>
</evidence>
<evidence type="ECO:0000313" key="6">
    <source>
        <dbReference type="Proteomes" id="UP000054092"/>
    </source>
</evidence>
<dbReference type="InterPro" id="IPR011991">
    <property type="entry name" value="ArsR-like_HTH"/>
</dbReference>